<organism evidence="1 2">
    <name type="scientific">Microbacterium album</name>
    <dbReference type="NCBI Taxonomy" id="2053191"/>
    <lineage>
        <taxon>Bacteria</taxon>
        <taxon>Bacillati</taxon>
        <taxon>Actinomycetota</taxon>
        <taxon>Actinomycetes</taxon>
        <taxon>Micrococcales</taxon>
        <taxon>Microbacteriaceae</taxon>
        <taxon>Microbacterium</taxon>
    </lineage>
</organism>
<dbReference type="EMBL" id="BMJY01000001">
    <property type="protein sequence ID" value="GGH34069.1"/>
    <property type="molecule type" value="Genomic_DNA"/>
</dbReference>
<dbReference type="AlphaFoldDB" id="A0A917IB69"/>
<accession>A0A917IB69</accession>
<sequence length="215" mass="23888">MTIPTTLALDPAWTAWTKRYEWHLDHVPGLLELMRDSTPRISSDSARYGKERTSSSREAPVPFSIDAVDDADDLWGALAAYTLEVAELLGEHPPHVLRASWWRAGQVQGIRAAADARKARSDAFEVVAWLVDRETLIAAETGLQDSEEHLFALVRKSRARWQAAPRARSARPRPCHVCGEVAVLIDWMDVPGGIGPALPVGRCSRCGQQYERKPT</sequence>
<keyword evidence="2" id="KW-1185">Reference proteome</keyword>
<dbReference type="RefSeq" id="WP_188754332.1">
    <property type="nucleotide sequence ID" value="NZ_BMJY01000001.1"/>
</dbReference>
<name>A0A917IB69_9MICO</name>
<proteinExistence type="predicted"/>
<evidence type="ECO:0000313" key="2">
    <source>
        <dbReference type="Proteomes" id="UP000657592"/>
    </source>
</evidence>
<comment type="caution">
    <text evidence="1">The sequence shown here is derived from an EMBL/GenBank/DDBJ whole genome shotgun (WGS) entry which is preliminary data.</text>
</comment>
<gene>
    <name evidence="1" type="ORF">GCM10010921_01490</name>
</gene>
<evidence type="ECO:0000313" key="1">
    <source>
        <dbReference type="EMBL" id="GGH34069.1"/>
    </source>
</evidence>
<protein>
    <submittedName>
        <fullName evidence="1">Uncharacterized protein</fullName>
    </submittedName>
</protein>
<dbReference type="Proteomes" id="UP000657592">
    <property type="component" value="Unassembled WGS sequence"/>
</dbReference>
<reference evidence="1" key="2">
    <citation type="submission" date="2020-09" db="EMBL/GenBank/DDBJ databases">
        <authorList>
            <person name="Sun Q."/>
            <person name="Zhou Y."/>
        </authorList>
    </citation>
    <scope>NUCLEOTIDE SEQUENCE</scope>
    <source>
        <strain evidence="1">CGMCC 1.15794</strain>
    </source>
</reference>
<reference evidence="1" key="1">
    <citation type="journal article" date="2014" name="Int. J. Syst. Evol. Microbiol.">
        <title>Complete genome sequence of Corynebacterium casei LMG S-19264T (=DSM 44701T), isolated from a smear-ripened cheese.</title>
        <authorList>
            <consortium name="US DOE Joint Genome Institute (JGI-PGF)"/>
            <person name="Walter F."/>
            <person name="Albersmeier A."/>
            <person name="Kalinowski J."/>
            <person name="Ruckert C."/>
        </authorList>
    </citation>
    <scope>NUCLEOTIDE SEQUENCE</scope>
    <source>
        <strain evidence="1">CGMCC 1.15794</strain>
    </source>
</reference>